<keyword evidence="3" id="KW-1185">Reference proteome</keyword>
<proteinExistence type="predicted"/>
<dbReference type="Gramene" id="KQK88683">
    <property type="protein sequence ID" value="KQK88683"/>
    <property type="gene ID" value="SETIT_038173mg"/>
</dbReference>
<reference evidence="2" key="2">
    <citation type="submission" date="2018-08" db="UniProtKB">
        <authorList>
            <consortium name="EnsemblPlants"/>
        </authorList>
    </citation>
    <scope>IDENTIFICATION</scope>
    <source>
        <strain evidence="2">Yugu1</strain>
    </source>
</reference>
<dbReference type="AlphaFoldDB" id="K4AH16"/>
<name>K4AH16_SETIT</name>
<dbReference type="EMBL" id="AGNK02005558">
    <property type="status" value="NOT_ANNOTATED_CDS"/>
    <property type="molecule type" value="Genomic_DNA"/>
</dbReference>
<dbReference type="InParanoid" id="K4AH16"/>
<dbReference type="HOGENOM" id="CLU_2268503_0_0_1"/>
<organism evidence="2 3">
    <name type="scientific">Setaria italica</name>
    <name type="common">Foxtail millet</name>
    <name type="synonym">Panicum italicum</name>
    <dbReference type="NCBI Taxonomy" id="4555"/>
    <lineage>
        <taxon>Eukaryota</taxon>
        <taxon>Viridiplantae</taxon>
        <taxon>Streptophyta</taxon>
        <taxon>Embryophyta</taxon>
        <taxon>Tracheophyta</taxon>
        <taxon>Spermatophyta</taxon>
        <taxon>Magnoliopsida</taxon>
        <taxon>Liliopsida</taxon>
        <taxon>Poales</taxon>
        <taxon>Poaceae</taxon>
        <taxon>PACMAD clade</taxon>
        <taxon>Panicoideae</taxon>
        <taxon>Panicodae</taxon>
        <taxon>Paniceae</taxon>
        <taxon>Cenchrinae</taxon>
        <taxon>Setaria</taxon>
    </lineage>
</organism>
<evidence type="ECO:0000256" key="1">
    <source>
        <dbReference type="SAM" id="MobiDB-lite"/>
    </source>
</evidence>
<dbReference type="Proteomes" id="UP000004995">
    <property type="component" value="Unassembled WGS sequence"/>
</dbReference>
<protein>
    <submittedName>
        <fullName evidence="2">Uncharacterized protein</fullName>
    </submittedName>
</protein>
<accession>K4AH16</accession>
<dbReference type="EnsemblPlants" id="KQK88683">
    <property type="protein sequence ID" value="KQK88683"/>
    <property type="gene ID" value="SETIT_038173mg"/>
</dbReference>
<sequence length="103" mass="10928">MRDAPTPLPPSQAQGRVVTTVASGGRRREPRAQGGAGATRGRRSERRSVQGLQAAGDVSAVQLQAVGDSSAAQWPTALVRAVRHRNTQASTQAREDRPPWPPV</sequence>
<evidence type="ECO:0000313" key="2">
    <source>
        <dbReference type="EnsemblPlants" id="KQK88683"/>
    </source>
</evidence>
<feature type="compositionally biased region" description="Pro residues" evidence="1">
    <location>
        <begin position="1"/>
        <end position="10"/>
    </location>
</feature>
<evidence type="ECO:0000313" key="3">
    <source>
        <dbReference type="Proteomes" id="UP000004995"/>
    </source>
</evidence>
<feature type="region of interest" description="Disordered" evidence="1">
    <location>
        <begin position="84"/>
        <end position="103"/>
    </location>
</feature>
<reference evidence="3" key="1">
    <citation type="journal article" date="2012" name="Nat. Biotechnol.">
        <title>Reference genome sequence of the model plant Setaria.</title>
        <authorList>
            <person name="Bennetzen J.L."/>
            <person name="Schmutz J."/>
            <person name="Wang H."/>
            <person name="Percifield R."/>
            <person name="Hawkins J."/>
            <person name="Pontaroli A.C."/>
            <person name="Estep M."/>
            <person name="Feng L."/>
            <person name="Vaughn J.N."/>
            <person name="Grimwood J."/>
            <person name="Jenkins J."/>
            <person name="Barry K."/>
            <person name="Lindquist E."/>
            <person name="Hellsten U."/>
            <person name="Deshpande S."/>
            <person name="Wang X."/>
            <person name="Wu X."/>
            <person name="Mitros T."/>
            <person name="Triplett J."/>
            <person name="Yang X."/>
            <person name="Ye C.Y."/>
            <person name="Mauro-Herrera M."/>
            <person name="Wang L."/>
            <person name="Li P."/>
            <person name="Sharma M."/>
            <person name="Sharma R."/>
            <person name="Ronald P.C."/>
            <person name="Panaud O."/>
            <person name="Kellogg E.A."/>
            <person name="Brutnell T.P."/>
            <person name="Doust A.N."/>
            <person name="Tuskan G.A."/>
            <person name="Rokhsar D."/>
            <person name="Devos K.M."/>
        </authorList>
    </citation>
    <scope>NUCLEOTIDE SEQUENCE [LARGE SCALE GENOMIC DNA]</scope>
    <source>
        <strain evidence="3">cv. Yugu1</strain>
    </source>
</reference>
<feature type="region of interest" description="Disordered" evidence="1">
    <location>
        <begin position="1"/>
        <end position="51"/>
    </location>
</feature>
<feature type="compositionally biased region" description="Basic and acidic residues" evidence="1">
    <location>
        <begin position="93"/>
        <end position="103"/>
    </location>
</feature>